<sequence length="370" mass="39550">MVETRLDLERIRAARRVIDPVFLDSPLYRCEALDPVLGCALTIKLETANPVRSFKGRGTEVVADQLARTNSPAVVCASAGNLGQAMAWSARTRGIDVTVVASRFATPTKLDRIRALGANLELVDGDHELARDRAAEIAQYEGIRLLEDSLDLETCEGAATIGLELAEAFAPTPLRANPPHATAPHNTPPPAPGNRPEQRSAWREGPAVLIALGGGAMATGIGYVLKTLVPEVEIICVQPHGAPAMTRSWHERRVVTTDSINTIADGVAGRRPIPEVLTDLLAVADDAVLVEESSIIQAIRLLHDHAGLITEPSAALGVAAKPHPLHPPPHNHHHLRQQHQPHHVHHLAHHPLLTSNSAAAPRSPFAGGQA</sequence>
<feature type="region of interest" description="Disordered" evidence="4">
    <location>
        <begin position="173"/>
        <end position="200"/>
    </location>
</feature>
<reference evidence="7" key="1">
    <citation type="journal article" date="2019" name="Int. J. Syst. Evol. Microbiol.">
        <title>The Global Catalogue of Microorganisms (GCM) 10K type strain sequencing project: providing services to taxonomists for standard genome sequencing and annotation.</title>
        <authorList>
            <consortium name="The Broad Institute Genomics Platform"/>
            <consortium name="The Broad Institute Genome Sequencing Center for Infectious Disease"/>
            <person name="Wu L."/>
            <person name="Ma J."/>
        </authorList>
    </citation>
    <scope>NUCLEOTIDE SEQUENCE [LARGE SCALE GENOMIC DNA]</scope>
    <source>
        <strain evidence="7">JCM 15572</strain>
    </source>
</reference>
<dbReference type="Gene3D" id="3.40.50.1100">
    <property type="match status" value="2"/>
</dbReference>
<evidence type="ECO:0000313" key="7">
    <source>
        <dbReference type="Proteomes" id="UP001501705"/>
    </source>
</evidence>
<dbReference type="PANTHER" id="PTHR48078">
    <property type="entry name" value="THREONINE DEHYDRATASE, MITOCHONDRIAL-RELATED"/>
    <property type="match status" value="1"/>
</dbReference>
<organism evidence="6 7">
    <name type="scientific">Kribbella hippodromi</name>
    <dbReference type="NCBI Taxonomy" id="434347"/>
    <lineage>
        <taxon>Bacteria</taxon>
        <taxon>Bacillati</taxon>
        <taxon>Actinomycetota</taxon>
        <taxon>Actinomycetes</taxon>
        <taxon>Propionibacteriales</taxon>
        <taxon>Kribbellaceae</taxon>
        <taxon>Kribbella</taxon>
    </lineage>
</organism>
<dbReference type="Pfam" id="PF00291">
    <property type="entry name" value="PALP"/>
    <property type="match status" value="1"/>
</dbReference>
<name>A0ABP4PMV0_9ACTN</name>
<evidence type="ECO:0000313" key="6">
    <source>
        <dbReference type="EMBL" id="GAA1580884.1"/>
    </source>
</evidence>
<keyword evidence="2" id="KW-0663">Pyridoxal phosphate</keyword>
<keyword evidence="7" id="KW-1185">Reference proteome</keyword>
<evidence type="ECO:0000256" key="1">
    <source>
        <dbReference type="ARBA" id="ARBA00001933"/>
    </source>
</evidence>
<feature type="compositionally biased region" description="Basic residues" evidence="4">
    <location>
        <begin position="329"/>
        <end position="347"/>
    </location>
</feature>
<gene>
    <name evidence="6" type="ORF">GCM10009804_41850</name>
</gene>
<keyword evidence="3" id="KW-0456">Lyase</keyword>
<dbReference type="RefSeq" id="WP_344235298.1">
    <property type="nucleotide sequence ID" value="NZ_BAAAPH010000013.1"/>
</dbReference>
<dbReference type="PANTHER" id="PTHR48078:SF17">
    <property type="entry name" value="THREONINE DEHYDRATASE"/>
    <property type="match status" value="1"/>
</dbReference>
<protein>
    <submittedName>
        <fullName evidence="6">Pyridoxal-phosphate dependent enzyme</fullName>
    </submittedName>
</protein>
<comment type="caution">
    <text evidence="6">The sequence shown here is derived from an EMBL/GenBank/DDBJ whole genome shotgun (WGS) entry which is preliminary data.</text>
</comment>
<dbReference type="EMBL" id="BAAAPH010000013">
    <property type="protein sequence ID" value="GAA1580884.1"/>
    <property type="molecule type" value="Genomic_DNA"/>
</dbReference>
<feature type="region of interest" description="Disordered" evidence="4">
    <location>
        <begin position="319"/>
        <end position="347"/>
    </location>
</feature>
<dbReference type="InterPro" id="IPR001926">
    <property type="entry name" value="TrpB-like_PALP"/>
</dbReference>
<feature type="domain" description="Tryptophan synthase beta chain-like PALP" evidence="5">
    <location>
        <begin position="24"/>
        <end position="320"/>
    </location>
</feature>
<evidence type="ECO:0000256" key="3">
    <source>
        <dbReference type="ARBA" id="ARBA00023239"/>
    </source>
</evidence>
<dbReference type="Proteomes" id="UP001501705">
    <property type="component" value="Unassembled WGS sequence"/>
</dbReference>
<accession>A0ABP4PMV0</accession>
<evidence type="ECO:0000256" key="4">
    <source>
        <dbReference type="SAM" id="MobiDB-lite"/>
    </source>
</evidence>
<dbReference type="SUPFAM" id="SSF53686">
    <property type="entry name" value="Tryptophan synthase beta subunit-like PLP-dependent enzymes"/>
    <property type="match status" value="1"/>
</dbReference>
<evidence type="ECO:0000256" key="2">
    <source>
        <dbReference type="ARBA" id="ARBA00022898"/>
    </source>
</evidence>
<dbReference type="InterPro" id="IPR036052">
    <property type="entry name" value="TrpB-like_PALP_sf"/>
</dbReference>
<evidence type="ECO:0000259" key="5">
    <source>
        <dbReference type="Pfam" id="PF00291"/>
    </source>
</evidence>
<dbReference type="InterPro" id="IPR050147">
    <property type="entry name" value="Ser/Thr_Dehydratase"/>
</dbReference>
<comment type="cofactor">
    <cofactor evidence="1">
        <name>pyridoxal 5'-phosphate</name>
        <dbReference type="ChEBI" id="CHEBI:597326"/>
    </cofactor>
</comment>
<proteinExistence type="predicted"/>